<dbReference type="PIRSF" id="PIRSF000232">
    <property type="entry name" value="YdjA"/>
    <property type="match status" value="1"/>
</dbReference>
<evidence type="ECO:0000256" key="2">
    <source>
        <dbReference type="ARBA" id="ARBA00022630"/>
    </source>
</evidence>
<dbReference type="InterPro" id="IPR000415">
    <property type="entry name" value="Nitroreductase-like"/>
</dbReference>
<dbReference type="SUPFAM" id="SSF55469">
    <property type="entry name" value="FMN-dependent nitroreductase-like"/>
    <property type="match status" value="1"/>
</dbReference>
<evidence type="ECO:0000313" key="11">
    <source>
        <dbReference type="Proteomes" id="UP000326509"/>
    </source>
</evidence>
<dbReference type="EC" id="1.-.-.-" evidence="7"/>
<evidence type="ECO:0000256" key="7">
    <source>
        <dbReference type="PIRNR" id="PIRNR000232"/>
    </source>
</evidence>
<dbReference type="InterPro" id="IPR052530">
    <property type="entry name" value="NAD(P)H_nitroreductase"/>
</dbReference>
<dbReference type="GO" id="GO:0016491">
    <property type="term" value="F:oxidoreductase activity"/>
    <property type="evidence" value="ECO:0007669"/>
    <property type="project" value="UniProtKB-UniRule"/>
</dbReference>
<dbReference type="EMBL" id="BKCG01000007">
    <property type="protein sequence ID" value="GER60413.1"/>
    <property type="molecule type" value="Genomic_DNA"/>
</dbReference>
<dbReference type="PANTHER" id="PTHR43821">
    <property type="entry name" value="NAD(P)H NITROREDUCTASE YDJA-RELATED"/>
    <property type="match status" value="1"/>
</dbReference>
<keyword evidence="11" id="KW-1185">Reference proteome</keyword>
<evidence type="ECO:0000256" key="4">
    <source>
        <dbReference type="ARBA" id="ARBA00022857"/>
    </source>
</evidence>
<keyword evidence="4 7" id="KW-0521">NADP</keyword>
<feature type="domain" description="Nitroreductase" evidence="9">
    <location>
        <begin position="9"/>
        <end position="166"/>
    </location>
</feature>
<dbReference type="OrthoDB" id="9804207at2"/>
<sequence>MEKSILKTIEERRSVFPAQYNKEPITKGEILQILEAANWAPTHKKTEPWRFKVLQGPSQEKLGLFLAETFKNESPTFSEFKYNKLKENPKKAGAIIAICFQRDEQERIPEWEEVAATAMAVQNMWLVAHEMKIGAYWSSPKLIQHTKKFFSLAENETCLGFFYLGKYDDELTPGDRNSTIEDKTEWM</sequence>
<keyword evidence="3 7" id="KW-0288">FMN</keyword>
<feature type="binding site" evidence="8">
    <location>
        <position position="43"/>
    </location>
    <ligand>
        <name>FMN</name>
        <dbReference type="ChEBI" id="CHEBI:58210"/>
        <note>ligand shared between dimeric partners</note>
    </ligand>
</feature>
<dbReference type="Pfam" id="PF00881">
    <property type="entry name" value="Nitroreductase"/>
    <property type="match status" value="1"/>
</dbReference>
<dbReference type="InterPro" id="IPR026021">
    <property type="entry name" value="YdjA-like"/>
</dbReference>
<dbReference type="PANTHER" id="PTHR43821:SF1">
    <property type="entry name" value="NAD(P)H NITROREDUCTASE YDJA-RELATED"/>
    <property type="match status" value="1"/>
</dbReference>
<evidence type="ECO:0000256" key="8">
    <source>
        <dbReference type="PIRSR" id="PIRSR000232-1"/>
    </source>
</evidence>
<evidence type="ECO:0000256" key="5">
    <source>
        <dbReference type="ARBA" id="ARBA00023002"/>
    </source>
</evidence>
<evidence type="ECO:0000313" key="10">
    <source>
        <dbReference type="EMBL" id="GER60413.1"/>
    </source>
</evidence>
<evidence type="ECO:0000256" key="1">
    <source>
        <dbReference type="ARBA" id="ARBA00007118"/>
    </source>
</evidence>
<dbReference type="AlphaFoldDB" id="A0A5J4J3G0"/>
<keyword evidence="2 7" id="KW-0285">Flavoprotein</keyword>
<keyword evidence="5 7" id="KW-0560">Oxidoreductase</keyword>
<evidence type="ECO:0000256" key="3">
    <source>
        <dbReference type="ARBA" id="ARBA00022643"/>
    </source>
</evidence>
<reference evidence="10 11" key="1">
    <citation type="submission" date="2019-08" db="EMBL/GenBank/DDBJ databases">
        <title>Draft genome sequence of Ulvibacter marinus type strain NBRC 109484.</title>
        <authorList>
            <person name="Kawano K."/>
            <person name="Ushijima N."/>
            <person name="Kihara M."/>
            <person name="Itoh H."/>
        </authorList>
    </citation>
    <scope>NUCLEOTIDE SEQUENCE [LARGE SCALE GENOMIC DNA]</scope>
    <source>
        <strain evidence="10 11">NBRC 109484</strain>
    </source>
</reference>
<organism evidence="10 11">
    <name type="scientific">Patiriisocius marinus</name>
    <dbReference type="NCBI Taxonomy" id="1397112"/>
    <lineage>
        <taxon>Bacteria</taxon>
        <taxon>Pseudomonadati</taxon>
        <taxon>Bacteroidota</taxon>
        <taxon>Flavobacteriia</taxon>
        <taxon>Flavobacteriales</taxon>
        <taxon>Flavobacteriaceae</taxon>
        <taxon>Patiriisocius</taxon>
    </lineage>
</organism>
<accession>A0A5J4J3G0</accession>
<protein>
    <recommendedName>
        <fullName evidence="7">Putative NAD(P)H nitroreductase</fullName>
        <ecNumber evidence="7">1.-.-.-</ecNumber>
    </recommendedName>
</protein>
<evidence type="ECO:0000256" key="6">
    <source>
        <dbReference type="ARBA" id="ARBA00023027"/>
    </source>
</evidence>
<proteinExistence type="inferred from homology"/>
<feature type="binding site" description="in other chain" evidence="8">
    <location>
        <begin position="12"/>
        <end position="14"/>
    </location>
    <ligand>
        <name>FMN</name>
        <dbReference type="ChEBI" id="CHEBI:58210"/>
        <note>ligand shared between dimeric partners</note>
    </ligand>
</feature>
<evidence type="ECO:0000259" key="9">
    <source>
        <dbReference type="Pfam" id="PF00881"/>
    </source>
</evidence>
<comment type="similarity">
    <text evidence="1 7">Belongs to the nitroreductase family.</text>
</comment>
<gene>
    <name evidence="10" type="ORF">ULMA_25210</name>
</gene>
<dbReference type="Proteomes" id="UP000326509">
    <property type="component" value="Unassembled WGS sequence"/>
</dbReference>
<dbReference type="RefSeq" id="WP_151674850.1">
    <property type="nucleotide sequence ID" value="NZ_BKCG01000007.1"/>
</dbReference>
<dbReference type="InterPro" id="IPR029479">
    <property type="entry name" value="Nitroreductase"/>
</dbReference>
<name>A0A5J4J3G0_9FLAO</name>
<keyword evidence="6 7" id="KW-0520">NAD</keyword>
<feature type="binding site" description="in other chain" evidence="8">
    <location>
        <begin position="137"/>
        <end position="139"/>
    </location>
    <ligand>
        <name>FMN</name>
        <dbReference type="ChEBI" id="CHEBI:58210"/>
        <note>ligand shared between dimeric partners</note>
    </ligand>
</feature>
<comment type="cofactor">
    <cofactor evidence="8">
        <name>FMN</name>
        <dbReference type="ChEBI" id="CHEBI:58210"/>
    </cofactor>
    <text evidence="8">Binds 1 FMN per subunit.</text>
</comment>
<dbReference type="Gene3D" id="3.40.109.10">
    <property type="entry name" value="NADH Oxidase"/>
    <property type="match status" value="1"/>
</dbReference>
<comment type="caution">
    <text evidence="10">The sequence shown here is derived from an EMBL/GenBank/DDBJ whole genome shotgun (WGS) entry which is preliminary data.</text>
</comment>
<dbReference type="CDD" id="cd02135">
    <property type="entry name" value="YdjA-like"/>
    <property type="match status" value="1"/>
</dbReference>